<feature type="domain" description="Histidine kinase" evidence="19">
    <location>
        <begin position="232"/>
        <end position="448"/>
    </location>
</feature>
<dbReference type="InterPro" id="IPR005467">
    <property type="entry name" value="His_kinase_dom"/>
</dbReference>
<keyword evidence="9" id="KW-0808">Transferase</keyword>
<evidence type="ECO:0000256" key="6">
    <source>
        <dbReference type="ARBA" id="ARBA00022475"/>
    </source>
</evidence>
<dbReference type="PROSITE" id="PS50109">
    <property type="entry name" value="HIS_KIN"/>
    <property type="match status" value="1"/>
</dbReference>
<dbReference type="CDD" id="cd00130">
    <property type="entry name" value="PAS"/>
    <property type="match status" value="1"/>
</dbReference>
<dbReference type="SMART" id="SM00388">
    <property type="entry name" value="HisKA"/>
    <property type="match status" value="1"/>
</dbReference>
<keyword evidence="11" id="KW-0547">Nucleotide-binding</keyword>
<accession>A0A847SLC6</accession>
<dbReference type="Pfam" id="PF00512">
    <property type="entry name" value="HisKA"/>
    <property type="match status" value="1"/>
</dbReference>
<evidence type="ECO:0000259" key="19">
    <source>
        <dbReference type="PROSITE" id="PS50109"/>
    </source>
</evidence>
<keyword evidence="14 18" id="KW-1133">Transmembrane helix</keyword>
<dbReference type="GO" id="GO:0004721">
    <property type="term" value="F:phosphoprotein phosphatase activity"/>
    <property type="evidence" value="ECO:0007669"/>
    <property type="project" value="InterPro"/>
</dbReference>
<dbReference type="InterPro" id="IPR035965">
    <property type="entry name" value="PAS-like_dom_sf"/>
</dbReference>
<keyword evidence="15" id="KW-0902">Two-component regulatory system</keyword>
<dbReference type="GO" id="GO:0005886">
    <property type="term" value="C:plasma membrane"/>
    <property type="evidence" value="ECO:0007669"/>
    <property type="project" value="UniProtKB-SubCell"/>
</dbReference>
<dbReference type="PANTHER" id="PTHR45453">
    <property type="entry name" value="PHOSPHATE REGULON SENSOR PROTEIN PHOR"/>
    <property type="match status" value="1"/>
</dbReference>
<protein>
    <recommendedName>
        <fullName evidence="4">Phosphate regulon sensor protein PhoR</fullName>
        <ecNumber evidence="3">2.7.13.3</ecNumber>
    </recommendedName>
</protein>
<dbReference type="InterPro" id="IPR021766">
    <property type="entry name" value="PhoR_N"/>
</dbReference>
<dbReference type="SMART" id="SM00387">
    <property type="entry name" value="HATPase_c"/>
    <property type="match status" value="1"/>
</dbReference>
<evidence type="ECO:0000256" key="18">
    <source>
        <dbReference type="SAM" id="Phobius"/>
    </source>
</evidence>
<evidence type="ECO:0000256" key="9">
    <source>
        <dbReference type="ARBA" id="ARBA00022679"/>
    </source>
</evidence>
<evidence type="ECO:0000256" key="4">
    <source>
        <dbReference type="ARBA" id="ARBA00019665"/>
    </source>
</evidence>
<dbReference type="Pfam" id="PF13188">
    <property type="entry name" value="PAS_8"/>
    <property type="match status" value="1"/>
</dbReference>
<dbReference type="InterPro" id="IPR000014">
    <property type="entry name" value="PAS"/>
</dbReference>
<evidence type="ECO:0000313" key="20">
    <source>
        <dbReference type="EMBL" id="NLR76742.1"/>
    </source>
</evidence>
<name>A0A847SLC6_9NEIS</name>
<organism evidence="20 21">
    <name type="scientific">Leeia aquatica</name>
    <dbReference type="NCBI Taxonomy" id="2725557"/>
    <lineage>
        <taxon>Bacteria</taxon>
        <taxon>Pseudomonadati</taxon>
        <taxon>Pseudomonadota</taxon>
        <taxon>Betaproteobacteria</taxon>
        <taxon>Neisseriales</taxon>
        <taxon>Leeiaceae</taxon>
        <taxon>Leeia</taxon>
    </lineage>
</organism>
<dbReference type="FunFam" id="1.10.287.130:FF:000001">
    <property type="entry name" value="Two-component sensor histidine kinase"/>
    <property type="match status" value="1"/>
</dbReference>
<dbReference type="AlphaFoldDB" id="A0A847SLC6"/>
<dbReference type="InterPro" id="IPR003594">
    <property type="entry name" value="HATPase_dom"/>
</dbReference>
<evidence type="ECO:0000313" key="21">
    <source>
        <dbReference type="Proteomes" id="UP000587991"/>
    </source>
</evidence>
<dbReference type="InterPro" id="IPR050351">
    <property type="entry name" value="BphY/WalK/GraS-like"/>
</dbReference>
<dbReference type="CDD" id="cd00082">
    <property type="entry name" value="HisKA"/>
    <property type="match status" value="1"/>
</dbReference>
<dbReference type="InterPro" id="IPR004358">
    <property type="entry name" value="Sig_transdc_His_kin-like_C"/>
</dbReference>
<sequence length="452" mass="51205">MSDLPFFSAKAQPRVKRYPPLMKFTSRLLGALLPAAALIWLVGFFGSSHSAWVLAATLLAVALAYQLWQLYRLNAWLLDPHPESVPDGVGNWGEIFSALYRQEKRRRKDQRRLTATLSRFTLAAEALPDGVVVLNDNDRIEWCNRVAEHHLGLSRKRDLGLTISYLIRQPHFVEYVNNERYTESISLHPVHAPDTLLSIQIFPFEATLKLLVTRDVTQLEKVSVVHRDFVANVSHELRTPLTVVGGFLETLLDLEQPNRDIEHRYMRMMQEQTRRMQRLVDDLLTLSRLESHSGEHREEDVNLSLLLQMLAQEAEGLSGGRHVVVLENHGPAWLRGNRDELHSALGNLVSNAVRYTPEGGCITLRWQKQGDGVCFSVCDTGIGIAPEHLDRLTERFYRVDRSRSRDTGGTGLGLAIVKHALLRHQAQLDIRSISGEGSTFSATFPPERIVNR</sequence>
<evidence type="ECO:0000256" key="11">
    <source>
        <dbReference type="ARBA" id="ARBA00022741"/>
    </source>
</evidence>
<evidence type="ECO:0000256" key="12">
    <source>
        <dbReference type="ARBA" id="ARBA00022777"/>
    </source>
</evidence>
<dbReference type="PANTHER" id="PTHR45453:SF1">
    <property type="entry name" value="PHOSPHATE REGULON SENSOR PROTEIN PHOR"/>
    <property type="match status" value="1"/>
</dbReference>
<dbReference type="Pfam" id="PF02518">
    <property type="entry name" value="HATPase_c"/>
    <property type="match status" value="1"/>
</dbReference>
<dbReference type="EMBL" id="JABAIM010000004">
    <property type="protein sequence ID" value="NLR76742.1"/>
    <property type="molecule type" value="Genomic_DNA"/>
</dbReference>
<gene>
    <name evidence="20" type="primary">phoR</name>
    <name evidence="20" type="ORF">HF682_16360</name>
</gene>
<dbReference type="FunFam" id="3.30.565.10:FF:000006">
    <property type="entry name" value="Sensor histidine kinase WalK"/>
    <property type="match status" value="1"/>
</dbReference>
<dbReference type="EC" id="2.7.13.3" evidence="3"/>
<keyword evidence="5" id="KW-0813">Transport</keyword>
<evidence type="ECO:0000256" key="5">
    <source>
        <dbReference type="ARBA" id="ARBA00022448"/>
    </source>
</evidence>
<reference evidence="20 21" key="1">
    <citation type="submission" date="2020-04" db="EMBL/GenBank/DDBJ databases">
        <title>Draft genome of Leeia sp. IMCC25680.</title>
        <authorList>
            <person name="Song J."/>
            <person name="Cho J.-C."/>
        </authorList>
    </citation>
    <scope>NUCLEOTIDE SEQUENCE [LARGE SCALE GENOMIC DNA]</scope>
    <source>
        <strain evidence="20 21">IMCC25680</strain>
    </source>
</reference>
<dbReference type="InterPro" id="IPR036097">
    <property type="entry name" value="HisK_dim/P_sf"/>
</dbReference>
<proteinExistence type="predicted"/>
<dbReference type="SUPFAM" id="SSF47384">
    <property type="entry name" value="Homodimeric domain of signal transducing histidine kinase"/>
    <property type="match status" value="1"/>
</dbReference>
<dbReference type="Gene3D" id="3.30.565.10">
    <property type="entry name" value="Histidine kinase-like ATPase, C-terminal domain"/>
    <property type="match status" value="1"/>
</dbReference>
<keyword evidence="10 18" id="KW-0812">Transmembrane</keyword>
<comment type="function">
    <text evidence="17">Member of the two-component regulatory system PhoR/PhoB involved in the phosphate regulon genes expression. PhoR may function as a membrane-associated protein kinase that phosphorylates PhoB in response to environmental signals.</text>
</comment>
<keyword evidence="12 20" id="KW-0418">Kinase</keyword>
<dbReference type="NCBIfam" id="TIGR02966">
    <property type="entry name" value="phoR_proteo"/>
    <property type="match status" value="1"/>
</dbReference>
<evidence type="ECO:0000256" key="1">
    <source>
        <dbReference type="ARBA" id="ARBA00000085"/>
    </source>
</evidence>
<dbReference type="Pfam" id="PF11808">
    <property type="entry name" value="PhoR"/>
    <property type="match status" value="1"/>
</dbReference>
<keyword evidence="6" id="KW-1003">Cell membrane</keyword>
<dbReference type="InterPro" id="IPR003661">
    <property type="entry name" value="HisK_dim/P_dom"/>
</dbReference>
<dbReference type="NCBIfam" id="NF008235">
    <property type="entry name" value="PRK11006.1"/>
    <property type="match status" value="1"/>
</dbReference>
<dbReference type="Gene3D" id="3.30.450.20">
    <property type="entry name" value="PAS domain"/>
    <property type="match status" value="1"/>
</dbReference>
<feature type="transmembrane region" description="Helical" evidence="18">
    <location>
        <begin position="24"/>
        <end position="45"/>
    </location>
</feature>
<evidence type="ECO:0000256" key="10">
    <source>
        <dbReference type="ARBA" id="ARBA00022692"/>
    </source>
</evidence>
<evidence type="ECO:0000256" key="16">
    <source>
        <dbReference type="ARBA" id="ARBA00023136"/>
    </source>
</evidence>
<dbReference type="SUPFAM" id="SSF55874">
    <property type="entry name" value="ATPase domain of HSP90 chaperone/DNA topoisomerase II/histidine kinase"/>
    <property type="match status" value="1"/>
</dbReference>
<evidence type="ECO:0000256" key="3">
    <source>
        <dbReference type="ARBA" id="ARBA00012438"/>
    </source>
</evidence>
<evidence type="ECO:0000256" key="7">
    <source>
        <dbReference type="ARBA" id="ARBA00022553"/>
    </source>
</evidence>
<dbReference type="GO" id="GO:0000155">
    <property type="term" value="F:phosphorelay sensor kinase activity"/>
    <property type="evidence" value="ECO:0007669"/>
    <property type="project" value="InterPro"/>
</dbReference>
<dbReference type="Gene3D" id="1.10.287.130">
    <property type="match status" value="1"/>
</dbReference>
<keyword evidence="16 18" id="KW-0472">Membrane</keyword>
<comment type="caution">
    <text evidence="20">The sequence shown here is derived from an EMBL/GenBank/DDBJ whole genome shotgun (WGS) entry which is preliminary data.</text>
</comment>
<keyword evidence="13" id="KW-0067">ATP-binding</keyword>
<dbReference type="GO" id="GO:0016036">
    <property type="term" value="P:cellular response to phosphate starvation"/>
    <property type="evidence" value="ECO:0007669"/>
    <property type="project" value="TreeGrafter"/>
</dbReference>
<evidence type="ECO:0000256" key="15">
    <source>
        <dbReference type="ARBA" id="ARBA00023012"/>
    </source>
</evidence>
<dbReference type="SMART" id="SM00091">
    <property type="entry name" value="PAS"/>
    <property type="match status" value="1"/>
</dbReference>
<keyword evidence="8" id="KW-0592">Phosphate transport</keyword>
<evidence type="ECO:0000256" key="2">
    <source>
        <dbReference type="ARBA" id="ARBA00004429"/>
    </source>
</evidence>
<evidence type="ECO:0000256" key="13">
    <source>
        <dbReference type="ARBA" id="ARBA00022840"/>
    </source>
</evidence>
<dbReference type="InterPro" id="IPR014310">
    <property type="entry name" value="Sig_transdc_His_kinase_PhoR"/>
</dbReference>
<feature type="transmembrane region" description="Helical" evidence="18">
    <location>
        <begin position="51"/>
        <end position="68"/>
    </location>
</feature>
<comment type="subcellular location">
    <subcellularLocation>
        <location evidence="2">Cell inner membrane</location>
        <topology evidence="2">Multi-pass membrane protein</topology>
    </subcellularLocation>
</comment>
<evidence type="ECO:0000256" key="8">
    <source>
        <dbReference type="ARBA" id="ARBA00022592"/>
    </source>
</evidence>
<comment type="catalytic activity">
    <reaction evidence="1">
        <text>ATP + protein L-histidine = ADP + protein N-phospho-L-histidine.</text>
        <dbReference type="EC" id="2.7.13.3"/>
    </reaction>
</comment>
<dbReference type="RefSeq" id="WP_168878402.1">
    <property type="nucleotide sequence ID" value="NZ_JABAIM010000004.1"/>
</dbReference>
<dbReference type="PRINTS" id="PR00344">
    <property type="entry name" value="BCTRLSENSOR"/>
</dbReference>
<dbReference type="GO" id="GO:0005524">
    <property type="term" value="F:ATP binding"/>
    <property type="evidence" value="ECO:0007669"/>
    <property type="project" value="UniProtKB-KW"/>
</dbReference>
<dbReference type="Proteomes" id="UP000587991">
    <property type="component" value="Unassembled WGS sequence"/>
</dbReference>
<evidence type="ECO:0000256" key="17">
    <source>
        <dbReference type="ARBA" id="ARBA00025207"/>
    </source>
</evidence>
<keyword evidence="21" id="KW-1185">Reference proteome</keyword>
<dbReference type="InterPro" id="IPR036890">
    <property type="entry name" value="HATPase_C_sf"/>
</dbReference>
<keyword evidence="7" id="KW-0597">Phosphoprotein</keyword>
<evidence type="ECO:0000256" key="14">
    <source>
        <dbReference type="ARBA" id="ARBA00022989"/>
    </source>
</evidence>
<dbReference type="SUPFAM" id="SSF55785">
    <property type="entry name" value="PYP-like sensor domain (PAS domain)"/>
    <property type="match status" value="1"/>
</dbReference>
<dbReference type="GO" id="GO:0006817">
    <property type="term" value="P:phosphate ion transport"/>
    <property type="evidence" value="ECO:0007669"/>
    <property type="project" value="UniProtKB-KW"/>
</dbReference>